<reference evidence="14 15" key="1">
    <citation type="submission" date="2017-05" db="EMBL/GenBank/DDBJ databases">
        <title>Genomic insights into alkan degradation activity of Oleiphilus messinensis.</title>
        <authorList>
            <person name="Kozyavkin S.A."/>
            <person name="Slesarev A.I."/>
            <person name="Golyshin P.N."/>
            <person name="Korzhenkov A."/>
            <person name="Golyshina O.N."/>
            <person name="Toshchakov S.V."/>
        </authorList>
    </citation>
    <scope>NUCLEOTIDE SEQUENCE [LARGE SCALE GENOMIC DNA]</scope>
    <source>
        <strain evidence="14 15">ME102</strain>
    </source>
</reference>
<dbReference type="GO" id="GO:0009279">
    <property type="term" value="C:cell outer membrane"/>
    <property type="evidence" value="ECO:0007669"/>
    <property type="project" value="UniProtKB-SubCell"/>
</dbReference>
<dbReference type="KEGG" id="ome:OLMES_3252"/>
<dbReference type="InterPro" id="IPR010827">
    <property type="entry name" value="BamA/TamA_POTRA"/>
</dbReference>
<keyword evidence="8" id="KW-0998">Cell outer membrane</keyword>
<keyword evidence="4" id="KW-1134">Transmembrane beta strand</keyword>
<keyword evidence="6" id="KW-0732">Signal</keyword>
<dbReference type="InterPro" id="IPR035243">
    <property type="entry name" value="TamA_POTRA_Dom_1"/>
</dbReference>
<dbReference type="Pfam" id="PF17243">
    <property type="entry name" value="POTRA_TamA_1"/>
    <property type="match status" value="1"/>
</dbReference>
<dbReference type="PANTHER" id="PTHR12815">
    <property type="entry name" value="SORTING AND ASSEMBLY MACHINERY SAMM50 PROTEIN FAMILY MEMBER"/>
    <property type="match status" value="1"/>
</dbReference>
<dbReference type="GO" id="GO:0009306">
    <property type="term" value="P:protein secretion"/>
    <property type="evidence" value="ECO:0007669"/>
    <property type="project" value="TreeGrafter"/>
</dbReference>
<feature type="domain" description="POTRA" evidence="12">
    <location>
        <begin position="189"/>
        <end position="255"/>
    </location>
</feature>
<dbReference type="GO" id="GO:0097347">
    <property type="term" value="C:TAM protein secretion complex"/>
    <property type="evidence" value="ECO:0007669"/>
    <property type="project" value="TreeGrafter"/>
</dbReference>
<evidence type="ECO:0000256" key="1">
    <source>
        <dbReference type="ARBA" id="ARBA00004442"/>
    </source>
</evidence>
<evidence type="ECO:0000256" key="3">
    <source>
        <dbReference type="ARBA" id="ARBA00015419"/>
    </source>
</evidence>
<dbReference type="Proteomes" id="UP000196027">
    <property type="component" value="Chromosome"/>
</dbReference>
<evidence type="ECO:0000256" key="7">
    <source>
        <dbReference type="ARBA" id="ARBA00023136"/>
    </source>
</evidence>
<keyword evidence="7" id="KW-0472">Membrane</keyword>
<name>A0A1Y0ID34_9GAMM</name>
<keyword evidence="15" id="KW-1185">Reference proteome</keyword>
<dbReference type="EMBL" id="CP021425">
    <property type="protein sequence ID" value="ARU57293.1"/>
    <property type="molecule type" value="Genomic_DNA"/>
</dbReference>
<dbReference type="AlphaFoldDB" id="A0A1Y0ID34"/>
<dbReference type="Gene3D" id="3.10.20.310">
    <property type="entry name" value="membrane protein fhac"/>
    <property type="match status" value="3"/>
</dbReference>
<evidence type="ECO:0000256" key="6">
    <source>
        <dbReference type="ARBA" id="ARBA00022729"/>
    </source>
</evidence>
<dbReference type="RefSeq" id="WP_087462201.1">
    <property type="nucleotide sequence ID" value="NZ_CP021425.1"/>
</dbReference>
<dbReference type="Pfam" id="PF01103">
    <property type="entry name" value="Omp85"/>
    <property type="match status" value="1"/>
</dbReference>
<evidence type="ECO:0000256" key="2">
    <source>
        <dbReference type="ARBA" id="ARBA00010248"/>
    </source>
</evidence>
<dbReference type="Pfam" id="PF07244">
    <property type="entry name" value="POTRA"/>
    <property type="match status" value="1"/>
</dbReference>
<dbReference type="Gene3D" id="2.40.160.50">
    <property type="entry name" value="membrane protein fhac: a member of the omp85/tpsb transporter family"/>
    <property type="match status" value="1"/>
</dbReference>
<comment type="subunit">
    <text evidence="10">Interacts with TamB to form the translocation and assembly module (TAM).</text>
</comment>
<evidence type="ECO:0000256" key="9">
    <source>
        <dbReference type="ARBA" id="ARBA00033063"/>
    </source>
</evidence>
<feature type="domain" description="Bacterial surface antigen (D15)" evidence="11">
    <location>
        <begin position="292"/>
        <end position="571"/>
    </location>
</feature>
<evidence type="ECO:0000313" key="15">
    <source>
        <dbReference type="Proteomes" id="UP000196027"/>
    </source>
</evidence>
<dbReference type="InterPro" id="IPR000184">
    <property type="entry name" value="Bac_surfAg_D15"/>
</dbReference>
<organism evidence="14 15">
    <name type="scientific">Oleiphilus messinensis</name>
    <dbReference type="NCBI Taxonomy" id="141451"/>
    <lineage>
        <taxon>Bacteria</taxon>
        <taxon>Pseudomonadati</taxon>
        <taxon>Pseudomonadota</taxon>
        <taxon>Gammaproteobacteria</taxon>
        <taxon>Oceanospirillales</taxon>
        <taxon>Oleiphilaceae</taxon>
        <taxon>Oleiphilus</taxon>
    </lineage>
</organism>
<keyword evidence="5" id="KW-0812">Transmembrane</keyword>
<proteinExistence type="inferred from homology"/>
<evidence type="ECO:0000256" key="5">
    <source>
        <dbReference type="ARBA" id="ARBA00022692"/>
    </source>
</evidence>
<evidence type="ECO:0000256" key="8">
    <source>
        <dbReference type="ARBA" id="ARBA00023237"/>
    </source>
</evidence>
<dbReference type="PANTHER" id="PTHR12815:SF47">
    <property type="entry name" value="TRANSLOCATION AND ASSEMBLY MODULE SUBUNIT TAMA"/>
    <property type="match status" value="1"/>
</dbReference>
<sequence>MKIVKESFLFAIFGILLSLFSSLISAATVVVSISGTESEIQENILAHLGTVDSEELKQSAVLQRRIGAAVEAALQALGYYHSKWSTQIQQDRITVQVDPGEPVIIVESDVRVLGGAQSIAEIRSLVAAAGLKVGTRLKHWEYDQFKRKLADLCAKYGFLDSRFEQSELLIDPETNQATVRLVAETGSRYRFGDVVITGSKMSDKLLGRLIPFSRDQLVENQLIIQLRRNLAKTGYFSHFQVNTHKQPDHRVDVLVGLQDNTSHYFDVGVGYSTDTGPRFKFGWRWPSVTSYGDALQSNFEVSEPKQTVAFAYRVPASDPINQSFDFDTSWQHKNVENTKTQVTSLGVSFNNRRKSNWQHRYSINLDYERYQVDESEIEDVFYLVPGARWTRSEIAEGIDPDSGYFIRFGIEGSHPAIGSDTTFAKGFISARWLTRLWTERWLMLVRGQLGAISADNINEVPISRRFFTGGDQTVRGYEFESIATRDDDGDLVGGRYLNVASAEMSYRFLTSWRAALFFDAGRAYSEQEEPLFTSVGPGIVWLSPVGQIRLDLAFPLKGDDAGNPRIHISMGGGL</sequence>
<protein>
    <recommendedName>
        <fullName evidence="3">Translocation and assembly module subunit TamA</fullName>
    </recommendedName>
    <alternativeName>
        <fullName evidence="9">Autotransporter assembly factor TamA</fullName>
    </alternativeName>
</protein>
<evidence type="ECO:0000259" key="11">
    <source>
        <dbReference type="Pfam" id="PF01103"/>
    </source>
</evidence>
<accession>A0A1Y0ID34</accession>
<evidence type="ECO:0000259" key="13">
    <source>
        <dbReference type="Pfam" id="PF17243"/>
    </source>
</evidence>
<dbReference type="InterPro" id="IPR039910">
    <property type="entry name" value="D15-like"/>
</dbReference>
<gene>
    <name evidence="14" type="ORF">OLMES_3252</name>
</gene>
<evidence type="ECO:0000313" key="14">
    <source>
        <dbReference type="EMBL" id="ARU57293.1"/>
    </source>
</evidence>
<comment type="subcellular location">
    <subcellularLocation>
        <location evidence="1">Cell outer membrane</location>
    </subcellularLocation>
</comment>
<evidence type="ECO:0000259" key="12">
    <source>
        <dbReference type="Pfam" id="PF07244"/>
    </source>
</evidence>
<evidence type="ECO:0000256" key="10">
    <source>
        <dbReference type="ARBA" id="ARBA00093548"/>
    </source>
</evidence>
<comment type="similarity">
    <text evidence="2">Belongs to the TamA family.</text>
</comment>
<dbReference type="OrthoDB" id="9803054at2"/>
<feature type="domain" description="TamA POTRA" evidence="13">
    <location>
        <begin position="31"/>
        <end position="99"/>
    </location>
</feature>
<evidence type="ECO:0000256" key="4">
    <source>
        <dbReference type="ARBA" id="ARBA00022452"/>
    </source>
</evidence>